<dbReference type="Gene3D" id="1.25.40.10">
    <property type="entry name" value="Tetratricopeptide repeat domain"/>
    <property type="match status" value="1"/>
</dbReference>
<evidence type="ECO:0000256" key="1">
    <source>
        <dbReference type="ARBA" id="ARBA00022737"/>
    </source>
</evidence>
<dbReference type="InterPro" id="IPR013083">
    <property type="entry name" value="Znf_RING/FYVE/PHD"/>
</dbReference>
<protein>
    <recommendedName>
        <fullName evidence="3">RING-type domain-containing protein</fullName>
    </recommendedName>
</protein>
<evidence type="ECO:0000313" key="5">
    <source>
        <dbReference type="Proteomes" id="UP001180020"/>
    </source>
</evidence>
<proteinExistence type="predicted"/>
<evidence type="ECO:0000256" key="2">
    <source>
        <dbReference type="PROSITE-ProRule" id="PRU00708"/>
    </source>
</evidence>
<dbReference type="AlphaFoldDB" id="A0AAV9E0S9"/>
<keyword evidence="5" id="KW-1185">Reference proteome</keyword>
<dbReference type="PROSITE" id="PS51375">
    <property type="entry name" value="PPR"/>
    <property type="match status" value="1"/>
</dbReference>
<keyword evidence="1" id="KW-0677">Repeat</keyword>
<dbReference type="Gene3D" id="3.30.40.10">
    <property type="entry name" value="Zinc/RING finger domain, C3HC4 (zinc finger)"/>
    <property type="match status" value="1"/>
</dbReference>
<sequence>MFFTIEAQPDDPHDPVIYPGCGSLLFQEENNIHVYAMFLGVGEPIFSNSMLRSLHEVVVTEEEVEVEYPVCKERVRAGETMRRTPCNHVFHTKCILTWLGYRNTDANSLQTSPTRFNAANHYRRHERWEIDDSTTTTDEGGSSSYCELLGFLVREGTWKEEEEEMITKLGVVYTSISPNMQTISSPPQYLQYSKKITPSMLLRIMDLSPPSTHDHFLHFLLFSYEETHGGSMNDDTLSFIIDLFLRRRDYSAIRQLLFPDKFTSRTRRREGLKKGYDHQNPQGLVQCAHERTVSVAVRGLVHAGRPKDAISAFNAVELHHKYDFAADMAVEFWRKGYTRHACSLMNWSRNRDDLTRTIVETLGPAAAVPKFNDLLRTYLRRGHAADADDRTLISGCDTCGFGGKDYRVIDVEEIEKVLIEMDALGVPLTVKTFNLFLYYLAKIQQTEDAILLFQNMEQRGLIPNSRTYIIMARAFYKARRVDEGDVMVMKARSTATSLGCKDYRGFIKILSKAGMVEHAVRVFEMMSQDGFFLKTNTFNVLIKNLSLWNKGDALNAVFAIAKKRRLPMKEMYVFLNDGTVVKGLSDDALATYWELCVACGKILHLGVGVSGPFGSVVMAAYINALTRVYSDVQSAEGEDATSPSSLVVESWLRGLGGLERAGMDVSFLRERIERLKMSSVPSGDVEHPET</sequence>
<dbReference type="EMBL" id="JAUJYO010000010">
    <property type="protein sequence ID" value="KAK1307062.1"/>
    <property type="molecule type" value="Genomic_DNA"/>
</dbReference>
<reference evidence="4" key="1">
    <citation type="journal article" date="2023" name="Nat. Commun.">
        <title>Diploid and tetraploid genomes of Acorus and the evolution of monocots.</title>
        <authorList>
            <person name="Ma L."/>
            <person name="Liu K.W."/>
            <person name="Li Z."/>
            <person name="Hsiao Y.Y."/>
            <person name="Qi Y."/>
            <person name="Fu T."/>
            <person name="Tang G.D."/>
            <person name="Zhang D."/>
            <person name="Sun W.H."/>
            <person name="Liu D.K."/>
            <person name="Li Y."/>
            <person name="Chen G.Z."/>
            <person name="Liu X.D."/>
            <person name="Liao X.Y."/>
            <person name="Jiang Y.T."/>
            <person name="Yu X."/>
            <person name="Hao Y."/>
            <person name="Huang J."/>
            <person name="Zhao X.W."/>
            <person name="Ke S."/>
            <person name="Chen Y.Y."/>
            <person name="Wu W.L."/>
            <person name="Hsu J.L."/>
            <person name="Lin Y.F."/>
            <person name="Huang M.D."/>
            <person name="Li C.Y."/>
            <person name="Huang L."/>
            <person name="Wang Z.W."/>
            <person name="Zhao X."/>
            <person name="Zhong W.Y."/>
            <person name="Peng D.H."/>
            <person name="Ahmad S."/>
            <person name="Lan S."/>
            <person name="Zhang J.S."/>
            <person name="Tsai W.C."/>
            <person name="Van de Peer Y."/>
            <person name="Liu Z.J."/>
        </authorList>
    </citation>
    <scope>NUCLEOTIDE SEQUENCE</scope>
    <source>
        <strain evidence="4">CP</strain>
    </source>
</reference>
<dbReference type="PANTHER" id="PTHR47933:SF11">
    <property type="entry name" value="PENTATRICOPEPTIDE REPEAT-CONTAINING PROTEIN 2"/>
    <property type="match status" value="1"/>
</dbReference>
<dbReference type="InterPro" id="IPR011990">
    <property type="entry name" value="TPR-like_helical_dom_sf"/>
</dbReference>
<accession>A0AAV9E0S9</accession>
<evidence type="ECO:0000313" key="4">
    <source>
        <dbReference type="EMBL" id="KAK1307062.1"/>
    </source>
</evidence>
<evidence type="ECO:0000259" key="3">
    <source>
        <dbReference type="Pfam" id="PF13639"/>
    </source>
</evidence>
<dbReference type="Pfam" id="PF01535">
    <property type="entry name" value="PPR"/>
    <property type="match status" value="1"/>
</dbReference>
<feature type="repeat" description="PPR" evidence="2">
    <location>
        <begin position="429"/>
        <end position="463"/>
    </location>
</feature>
<dbReference type="PANTHER" id="PTHR47933">
    <property type="entry name" value="PENTATRICOPEPTIDE REPEAT-CONTAINING PROTEIN 1, MITOCHONDRIAL"/>
    <property type="match status" value="1"/>
</dbReference>
<dbReference type="GO" id="GO:0005737">
    <property type="term" value="C:cytoplasm"/>
    <property type="evidence" value="ECO:0007669"/>
    <property type="project" value="UniProtKB-ARBA"/>
</dbReference>
<organism evidence="4 5">
    <name type="scientific">Acorus calamus</name>
    <name type="common">Sweet flag</name>
    <dbReference type="NCBI Taxonomy" id="4465"/>
    <lineage>
        <taxon>Eukaryota</taxon>
        <taxon>Viridiplantae</taxon>
        <taxon>Streptophyta</taxon>
        <taxon>Embryophyta</taxon>
        <taxon>Tracheophyta</taxon>
        <taxon>Spermatophyta</taxon>
        <taxon>Magnoliopsida</taxon>
        <taxon>Liliopsida</taxon>
        <taxon>Acoraceae</taxon>
        <taxon>Acorus</taxon>
    </lineage>
</organism>
<feature type="domain" description="RING-type" evidence="3">
    <location>
        <begin position="69"/>
        <end position="103"/>
    </location>
</feature>
<name>A0AAV9E0S9_ACOCL</name>
<dbReference type="Pfam" id="PF13041">
    <property type="entry name" value="PPR_2"/>
    <property type="match status" value="1"/>
</dbReference>
<dbReference type="Pfam" id="PF13639">
    <property type="entry name" value="zf-RING_2"/>
    <property type="match status" value="1"/>
</dbReference>
<dbReference type="SUPFAM" id="SSF57850">
    <property type="entry name" value="RING/U-box"/>
    <property type="match status" value="1"/>
</dbReference>
<gene>
    <name evidence="4" type="ORF">QJS10_CPA10g01842</name>
</gene>
<dbReference type="InterPro" id="IPR002885">
    <property type="entry name" value="PPR_rpt"/>
</dbReference>
<dbReference type="InterPro" id="IPR051240">
    <property type="entry name" value="Mito_RNA-Proc/Resp"/>
</dbReference>
<dbReference type="NCBIfam" id="TIGR00756">
    <property type="entry name" value="PPR"/>
    <property type="match status" value="2"/>
</dbReference>
<reference evidence="4" key="2">
    <citation type="submission" date="2023-06" db="EMBL/GenBank/DDBJ databases">
        <authorList>
            <person name="Ma L."/>
            <person name="Liu K.-W."/>
            <person name="Li Z."/>
            <person name="Hsiao Y.-Y."/>
            <person name="Qi Y."/>
            <person name="Fu T."/>
            <person name="Tang G."/>
            <person name="Zhang D."/>
            <person name="Sun W.-H."/>
            <person name="Liu D.-K."/>
            <person name="Li Y."/>
            <person name="Chen G.-Z."/>
            <person name="Liu X.-D."/>
            <person name="Liao X.-Y."/>
            <person name="Jiang Y.-T."/>
            <person name="Yu X."/>
            <person name="Hao Y."/>
            <person name="Huang J."/>
            <person name="Zhao X.-W."/>
            <person name="Ke S."/>
            <person name="Chen Y.-Y."/>
            <person name="Wu W.-L."/>
            <person name="Hsu J.-L."/>
            <person name="Lin Y.-F."/>
            <person name="Huang M.-D."/>
            <person name="Li C.-Y."/>
            <person name="Huang L."/>
            <person name="Wang Z.-W."/>
            <person name="Zhao X."/>
            <person name="Zhong W.-Y."/>
            <person name="Peng D.-H."/>
            <person name="Ahmad S."/>
            <person name="Lan S."/>
            <person name="Zhang J.-S."/>
            <person name="Tsai W.-C."/>
            <person name="Van De Peer Y."/>
            <person name="Liu Z.-J."/>
        </authorList>
    </citation>
    <scope>NUCLEOTIDE SEQUENCE</scope>
    <source>
        <strain evidence="4">CP</strain>
        <tissue evidence="4">Leaves</tissue>
    </source>
</reference>
<dbReference type="Proteomes" id="UP001180020">
    <property type="component" value="Unassembled WGS sequence"/>
</dbReference>
<comment type="caution">
    <text evidence="4">The sequence shown here is derived from an EMBL/GenBank/DDBJ whole genome shotgun (WGS) entry which is preliminary data.</text>
</comment>
<dbReference type="GO" id="GO:0003729">
    <property type="term" value="F:mRNA binding"/>
    <property type="evidence" value="ECO:0007669"/>
    <property type="project" value="TreeGrafter"/>
</dbReference>
<dbReference type="InterPro" id="IPR001841">
    <property type="entry name" value="Znf_RING"/>
</dbReference>